<keyword evidence="1" id="KW-0223">Dioxygenase</keyword>
<reference evidence="4 5" key="1">
    <citation type="submission" date="2018-07" db="EMBL/GenBank/DDBJ databases">
        <authorList>
            <person name="Quirk P.G."/>
            <person name="Krulwich T.A."/>
        </authorList>
    </citation>
    <scope>NUCLEOTIDE SEQUENCE [LARGE SCALE GENOMIC DNA]</scope>
    <source>
        <strain evidence="4 5">CC-BB4</strain>
    </source>
</reference>
<evidence type="ECO:0000313" key="4">
    <source>
        <dbReference type="EMBL" id="AXK80914.1"/>
    </source>
</evidence>
<dbReference type="CDD" id="cd06992">
    <property type="entry name" value="cupin_GDO-like_C"/>
    <property type="match status" value="1"/>
</dbReference>
<dbReference type="InterPro" id="IPR014710">
    <property type="entry name" value="RmlC-like_jellyroll"/>
</dbReference>
<dbReference type="EMBL" id="CP031417">
    <property type="protein sequence ID" value="AXK80914.1"/>
    <property type="molecule type" value="Genomic_DNA"/>
</dbReference>
<organism evidence="4 5">
    <name type="scientific">Pseudolabrys taiwanensis</name>
    <dbReference type="NCBI Taxonomy" id="331696"/>
    <lineage>
        <taxon>Bacteria</taxon>
        <taxon>Pseudomonadati</taxon>
        <taxon>Pseudomonadota</taxon>
        <taxon>Alphaproteobacteria</taxon>
        <taxon>Hyphomicrobiales</taxon>
        <taxon>Xanthobacteraceae</taxon>
        <taxon>Pseudolabrys</taxon>
    </lineage>
</organism>
<gene>
    <name evidence="4" type="ORF">DW352_10580</name>
</gene>
<accession>A0A345ZVG7</accession>
<dbReference type="RefSeq" id="WP_115691021.1">
    <property type="nucleotide sequence ID" value="NZ_CP031417.1"/>
</dbReference>
<dbReference type="OrthoDB" id="285029at2"/>
<dbReference type="InterPro" id="IPR013096">
    <property type="entry name" value="Cupin_2"/>
</dbReference>
<evidence type="ECO:0000256" key="1">
    <source>
        <dbReference type="ARBA" id="ARBA00022964"/>
    </source>
</evidence>
<evidence type="ECO:0000259" key="3">
    <source>
        <dbReference type="Pfam" id="PF07883"/>
    </source>
</evidence>
<dbReference type="AlphaFoldDB" id="A0A345ZVG7"/>
<dbReference type="Gene3D" id="2.60.120.10">
    <property type="entry name" value="Jelly Rolls"/>
    <property type="match status" value="1"/>
</dbReference>
<dbReference type="InterPro" id="IPR011051">
    <property type="entry name" value="RmlC_Cupin_sf"/>
</dbReference>
<proteinExistence type="predicted"/>
<evidence type="ECO:0000256" key="2">
    <source>
        <dbReference type="ARBA" id="ARBA00023002"/>
    </source>
</evidence>
<dbReference type="GO" id="GO:0051213">
    <property type="term" value="F:dioxygenase activity"/>
    <property type="evidence" value="ECO:0007669"/>
    <property type="project" value="UniProtKB-KW"/>
</dbReference>
<keyword evidence="5" id="KW-1185">Reference proteome</keyword>
<name>A0A345ZVG7_9HYPH</name>
<protein>
    <submittedName>
        <fullName evidence="4">Cupin domain-containing protein</fullName>
    </submittedName>
</protein>
<dbReference type="Proteomes" id="UP000254889">
    <property type="component" value="Chromosome"/>
</dbReference>
<keyword evidence="2" id="KW-0560">Oxidoreductase</keyword>
<sequence>MSSSSAGNVTRLPNRDTALKALYDDVSAKHMFPFWATSTDVEHDEVKQLLATPKAVPYLWRCAEDIEPILNRAVELVTMDDSERRSLVLVNPGLAPKRATVSTMYTAYRLNDANEIMPPHRHSPSAIRFGLKGKGNFTGVDGENIVFGPGDMVLTPNDTWHNHGTVGNEQALNLSVLDLPLVETLNAIHFEHDYQEMENGKLVSKKQQAERFSPDYSQRIYGYGGLLPRFASKQARGAGLSSPMFVYRWEMMRELLDRHRDNDGDAHDGLLVEYIDPTTGQPVFKTITFFVQMLQPGQKTLPVKTTSSLLVSPFEGQGHSIVNGQKFDWSQFDTLAIPGGSWFEHVNTSSKDPLFLFIASDEPTLKKLALYKKWGKSASGEITQIFD</sequence>
<evidence type="ECO:0000313" key="5">
    <source>
        <dbReference type="Proteomes" id="UP000254889"/>
    </source>
</evidence>
<dbReference type="KEGG" id="ptaw:DW352_10580"/>
<dbReference type="Pfam" id="PF07883">
    <property type="entry name" value="Cupin_2"/>
    <property type="match status" value="1"/>
</dbReference>
<dbReference type="InterPro" id="IPR047183">
    <property type="entry name" value="GDO-like"/>
</dbReference>
<dbReference type="CDD" id="cd02216">
    <property type="entry name" value="cupin_GDO-like_N"/>
    <property type="match status" value="1"/>
</dbReference>
<feature type="domain" description="Cupin type-2" evidence="3">
    <location>
        <begin position="115"/>
        <end position="175"/>
    </location>
</feature>
<dbReference type="PANTHER" id="PTHR41517:SF1">
    <property type="entry name" value="CUPIN"/>
    <property type="match status" value="1"/>
</dbReference>
<dbReference type="SUPFAM" id="SSF51182">
    <property type="entry name" value="RmlC-like cupins"/>
    <property type="match status" value="1"/>
</dbReference>
<dbReference type="PANTHER" id="PTHR41517">
    <property type="entry name" value="1,2-DIOXYGENASE PROTEIN-RELATED"/>
    <property type="match status" value="1"/>
</dbReference>